<accession>A0A077NE96</accession>
<evidence type="ECO:0000313" key="1">
    <source>
        <dbReference type="EMBL" id="CDH00537.1"/>
    </source>
</evidence>
<dbReference type="HOGENOM" id="CLU_2605235_0_0_6"/>
<organism evidence="1">
    <name type="scientific">Xenorhabdus bovienii str. feltiae Moldova</name>
    <dbReference type="NCBI Taxonomy" id="1398200"/>
    <lineage>
        <taxon>Bacteria</taxon>
        <taxon>Pseudomonadati</taxon>
        <taxon>Pseudomonadota</taxon>
        <taxon>Gammaproteobacteria</taxon>
        <taxon>Enterobacterales</taxon>
        <taxon>Morganellaceae</taxon>
        <taxon>Xenorhabdus</taxon>
    </lineage>
</organism>
<protein>
    <submittedName>
        <fullName evidence="1">Uncharacterized protein</fullName>
    </submittedName>
</protein>
<comment type="caution">
    <text evidence="1">The sequence shown here is derived from an EMBL/GenBank/DDBJ whole genome shotgun (WGS) entry which is preliminary data.</text>
</comment>
<dbReference type="RefSeq" id="WP_038223470.1">
    <property type="nucleotide sequence ID" value="NZ_CAWLWD010000153.1"/>
</dbReference>
<sequence length="84" mass="9665">MLEIVTDFTPSQLSDIAEYIKDKSTYCPIYIYPIWSMLNDCQAVRVANDSNEIIIFQNNMPVAIYILNDNRTAAKGFYSLGYKK</sequence>
<proteinExistence type="predicted"/>
<gene>
    <name evidence="1" type="ORF">XBFM1_1710005</name>
</gene>
<dbReference type="Proteomes" id="UP000028487">
    <property type="component" value="Unassembled WGS sequence"/>
</dbReference>
<dbReference type="AlphaFoldDB" id="A0A077NE96"/>
<name>A0A077NE96_XENBV</name>
<dbReference type="EMBL" id="CBSV010000081">
    <property type="protein sequence ID" value="CDH00537.1"/>
    <property type="molecule type" value="Genomic_DNA"/>
</dbReference>
<reference evidence="1" key="1">
    <citation type="submission" date="2013-07" db="EMBL/GenBank/DDBJ databases">
        <title>Sub-species coevolution in mutualistic symbiosis.</title>
        <authorList>
            <person name="Murfin K."/>
            <person name="Klassen J."/>
            <person name="Lee M."/>
            <person name="Forst S."/>
            <person name="Stock P."/>
            <person name="Goodrich-Blair H."/>
        </authorList>
    </citation>
    <scope>NUCLEOTIDE SEQUENCE [LARGE SCALE GENOMIC DNA]</scope>
    <source>
        <strain evidence="1">Feltiae Moldova</strain>
    </source>
</reference>